<reference evidence="3" key="2">
    <citation type="journal article" date="2018" name="Nat. Commun.">
        <title>Tailed giant Tupanvirus possesses the most complete translational apparatus of the known virosphere.</title>
        <authorList>
            <person name="Abrahao J."/>
            <person name="Silva L."/>
            <person name="Silva L.S."/>
            <person name="Khalil J.Y.B."/>
            <person name="Rodrigues R."/>
            <person name="Arantes T."/>
            <person name="Assis F."/>
            <person name="Boratto P."/>
            <person name="Andrade M."/>
            <person name="Kroon E.G."/>
            <person name="Ribeiro B."/>
            <person name="Bergier I."/>
            <person name="Seligmann H."/>
            <person name="Ghigo E."/>
            <person name="Colson P."/>
            <person name="Levasseur A."/>
            <person name="Kroemer G."/>
            <person name="Raoult D."/>
            <person name="La Scola B."/>
        </authorList>
    </citation>
    <scope>NUCLEOTIDE SEQUENCE [LARGE SCALE GENOMIC DNA]</scope>
    <source>
        <strain evidence="3">Soda lake</strain>
    </source>
</reference>
<dbReference type="Pfam" id="PF07065">
    <property type="entry name" value="D123"/>
    <property type="match status" value="1"/>
</dbReference>
<dbReference type="InterPro" id="IPR009772">
    <property type="entry name" value="CDC123"/>
</dbReference>
<dbReference type="EMBL" id="KY523104">
    <property type="protein sequence ID" value="QKU35395.1"/>
    <property type="molecule type" value="Genomic_DNA"/>
</dbReference>
<keyword evidence="3" id="KW-0132">Cell division</keyword>
<evidence type="ECO:0000256" key="2">
    <source>
        <dbReference type="SAM" id="MobiDB-lite"/>
    </source>
</evidence>
<dbReference type="PANTHER" id="PTHR15323:SF6">
    <property type="entry name" value="CELL DIVISION CYCLE PROTEIN 123 HOMOLOG"/>
    <property type="match status" value="1"/>
</dbReference>
<accession>A0A6N1NLM1</accession>
<dbReference type="GO" id="GO:0051301">
    <property type="term" value="P:cell division"/>
    <property type="evidence" value="ECO:0007669"/>
    <property type="project" value="UniProtKB-KW"/>
</dbReference>
<dbReference type="GeneID" id="80518823"/>
<protein>
    <submittedName>
        <fullName evidence="3">Cell division cycle 123 protein</fullName>
    </submittedName>
</protein>
<dbReference type="PANTHER" id="PTHR15323">
    <property type="entry name" value="D123 PROTEIN"/>
    <property type="match status" value="1"/>
</dbReference>
<keyword evidence="3" id="KW-0131">Cell cycle</keyword>
<evidence type="ECO:0000313" key="3">
    <source>
        <dbReference type="EMBL" id="QKU35395.1"/>
    </source>
</evidence>
<feature type="region of interest" description="Disordered" evidence="2">
    <location>
        <begin position="9"/>
        <end position="30"/>
    </location>
</feature>
<dbReference type="RefSeq" id="YP_010782059.1">
    <property type="nucleotide sequence ID" value="NC_075039.1"/>
</dbReference>
<dbReference type="KEGG" id="vg:80518823"/>
<evidence type="ECO:0000256" key="1">
    <source>
        <dbReference type="ARBA" id="ARBA00011047"/>
    </source>
</evidence>
<comment type="similarity">
    <text evidence="1">Belongs to the CDC123 family.</text>
</comment>
<reference evidence="3" key="1">
    <citation type="submission" date="2017-01" db="EMBL/GenBank/DDBJ databases">
        <authorList>
            <person name="Assis F.L."/>
            <person name="Abrahao J.S."/>
            <person name="Silva L."/>
            <person name="Khalil J.B."/>
            <person name="Rodrigues R."/>
            <person name="Silva L.S."/>
            <person name="Arantes T."/>
            <person name="Boratto P."/>
            <person name="Andrade M."/>
            <person name="Kroon E.G."/>
            <person name="Ribeiro B."/>
            <person name="Bergier I."/>
            <person name="Seligmann H."/>
            <person name="Ghigo E."/>
            <person name="Colson P."/>
            <person name="Levasseur A."/>
            <person name="Raoult D."/>
            <person name="Scola B.L."/>
        </authorList>
    </citation>
    <scope>NUCLEOTIDE SEQUENCE</scope>
    <source>
        <strain evidence="3">Soda lake</strain>
    </source>
</reference>
<organism evidence="3">
    <name type="scientific">Tupanvirus soda lake</name>
    <dbReference type="NCBI Taxonomy" id="2126985"/>
    <lineage>
        <taxon>Viruses</taxon>
        <taxon>Varidnaviria</taxon>
        <taxon>Bamfordvirae</taxon>
        <taxon>Nucleocytoviricota</taxon>
        <taxon>Megaviricetes</taxon>
        <taxon>Imitervirales</taxon>
        <taxon>Mimiviridae</taxon>
        <taxon>Megamimivirinae</taxon>
        <taxon>Tupanvirus</taxon>
        <taxon>Tupanvirus salinum</taxon>
    </lineage>
</organism>
<sequence length="282" mass="33216">MENIIVERIRPDNNNDNNNSNNHPKDPNDLEISNLDYETELNKTNLMNYAHIINYPIEWSYTFNNDEIKIMLKCSDTCIKTGSIKLFQDELEPIIRKLENAWSKNNKPYFFRFNSCSPKDGTPDFPVINATDVVTKIVTSKRAWQSMFWKNEYTIYFVEYDYNWDTSREFRVFVYRRRVTAISQYNIMIKSMLAGKSNVVAKNLANTIQKYLESGILDKICSNIGTDNVVCDIYINEDTTCKIIEFNSFGYWLASGSALFHWLDDKKKIYNTNDKIYIRFIK</sequence>
<proteinExistence type="inferred from homology"/>
<name>A0A6N1NLM1_9VIRU</name>